<dbReference type="GO" id="GO:0016020">
    <property type="term" value="C:membrane"/>
    <property type="evidence" value="ECO:0007669"/>
    <property type="project" value="UniProtKB-SubCell"/>
</dbReference>
<sequence>MPAAHVPSSSESDPLVPVNNSKASTVPNGDTKDENGQSTAMDPTITETTLRRKETVLADDEREEMELDTLGKEQHVQAPEDIKPESLRREDLGNFILLVVLYMLQGVPVGLSFGSIPFLLKSQLSYSQIAVFSLSSWPYSLKFLWSPIVDAIYSPQLGRRKSWIIPIQILIGILFLMLGQHIDGIMASEHIPIYYLTGAFLGTIFFCATQDIAVDGWALTLLSKDSLSYASTAQTIGLNIGYFLSFTVFLALSSPEFSNKYIWSEPKEVGIVQLGAYMQFWAFMYFAVTAWLIFMKKETASHTDEDQLGIRGVYDTIWKICKLPHMRSFIVVLLTAKIGFICNDAVTSLKLLEKGFSKEDLALTVLLDFPLQIFLGYYAAKWSNGPQPLKPWLYASYGRLASAALCMLIVAWYPQGQEIGLFYFSVIMAATVLSSFMATVQFVSISAFMTSIADPLIGGTYMTLLNTFSNFGGTWPKFFVLEAVDSFTIASCSVPDANGQEFSCVEESGLTQCKELGGSCDISRDGYYIVGTACVLLGLALLQAYIRPVVRHLESLSKRSWRISR</sequence>
<feature type="transmembrane region" description="Helical" evidence="6">
    <location>
        <begin position="95"/>
        <end position="118"/>
    </location>
</feature>
<feature type="compositionally biased region" description="Polar residues" evidence="5">
    <location>
        <begin position="7"/>
        <end position="28"/>
    </location>
</feature>
<gene>
    <name evidence="7" type="ORF">LCOR_00290.1</name>
</gene>
<comment type="subcellular location">
    <subcellularLocation>
        <location evidence="1">Membrane</location>
        <topology evidence="1">Multi-pass membrane protein</topology>
    </subcellularLocation>
</comment>
<reference evidence="7" key="1">
    <citation type="submission" date="2013-08" db="EMBL/GenBank/DDBJ databases">
        <title>Gene expansion shapes genome architecture in the human pathogen Lichtheimia corymbifera: an evolutionary genomics analysis in the ancient terrestrial Mucorales (Mucoromycotina).</title>
        <authorList>
            <person name="Schwartze V.U."/>
            <person name="Winter S."/>
            <person name="Shelest E."/>
            <person name="Marcet-Houben M."/>
            <person name="Horn F."/>
            <person name="Wehner S."/>
            <person name="Hoffmann K."/>
            <person name="Riege K."/>
            <person name="Sammeth M."/>
            <person name="Nowrousian M."/>
            <person name="Valiante V."/>
            <person name="Linde J."/>
            <person name="Jacobsen I.D."/>
            <person name="Marz M."/>
            <person name="Brakhage A.A."/>
            <person name="Gabaldon T."/>
            <person name="Bocker S."/>
            <person name="Voigt K."/>
        </authorList>
    </citation>
    <scope>NUCLEOTIDE SEQUENCE [LARGE SCALE GENOMIC DNA]</scope>
    <source>
        <strain evidence="7">FSU 9682</strain>
    </source>
</reference>
<evidence type="ECO:0000256" key="6">
    <source>
        <dbReference type="SAM" id="Phobius"/>
    </source>
</evidence>
<organism evidence="7 8">
    <name type="scientific">Lichtheimia corymbifera JMRC:FSU:9682</name>
    <dbReference type="NCBI Taxonomy" id="1263082"/>
    <lineage>
        <taxon>Eukaryota</taxon>
        <taxon>Fungi</taxon>
        <taxon>Fungi incertae sedis</taxon>
        <taxon>Mucoromycota</taxon>
        <taxon>Mucoromycotina</taxon>
        <taxon>Mucoromycetes</taxon>
        <taxon>Mucorales</taxon>
        <taxon>Lichtheimiaceae</taxon>
        <taxon>Lichtheimia</taxon>
    </lineage>
</organism>
<feature type="transmembrane region" description="Helical" evidence="6">
    <location>
        <begin position="361"/>
        <end position="380"/>
    </location>
</feature>
<dbReference type="Pfam" id="PF13000">
    <property type="entry name" value="Acatn"/>
    <property type="match status" value="3"/>
</dbReference>
<feature type="transmembrane region" description="Helical" evidence="6">
    <location>
        <begin position="274"/>
        <end position="294"/>
    </location>
</feature>
<feature type="region of interest" description="Disordered" evidence="5">
    <location>
        <begin position="1"/>
        <end position="55"/>
    </location>
</feature>
<dbReference type="SUPFAM" id="SSF103473">
    <property type="entry name" value="MFS general substrate transporter"/>
    <property type="match status" value="1"/>
</dbReference>
<comment type="caution">
    <text evidence="7">The sequence shown here is derived from an EMBL/GenBank/DDBJ whole genome shotgun (WGS) entry which is preliminary data.</text>
</comment>
<evidence type="ECO:0000256" key="3">
    <source>
        <dbReference type="ARBA" id="ARBA00022989"/>
    </source>
</evidence>
<keyword evidence="4 6" id="KW-0472">Membrane</keyword>
<feature type="transmembrane region" description="Helical" evidence="6">
    <location>
        <begin position="124"/>
        <end position="141"/>
    </location>
</feature>
<dbReference type="GO" id="GO:0035348">
    <property type="term" value="P:acetyl-CoA transmembrane transport"/>
    <property type="evidence" value="ECO:0007669"/>
    <property type="project" value="InterPro"/>
</dbReference>
<dbReference type="AlphaFoldDB" id="A0A068REG7"/>
<proteinExistence type="predicted"/>
<feature type="transmembrane region" description="Helical" evidence="6">
    <location>
        <begin position="235"/>
        <end position="254"/>
    </location>
</feature>
<dbReference type="Gene3D" id="1.20.1250.20">
    <property type="entry name" value="MFS general substrate transporter like domains"/>
    <property type="match status" value="1"/>
</dbReference>
<feature type="compositionally biased region" description="Polar residues" evidence="5">
    <location>
        <begin position="36"/>
        <end position="48"/>
    </location>
</feature>
<feature type="transmembrane region" description="Helical" evidence="6">
    <location>
        <begin position="329"/>
        <end position="349"/>
    </location>
</feature>
<dbReference type="PANTHER" id="PTHR12778:SF9">
    <property type="entry name" value="ACETYL-COENZYME A TRANSPORTER 1"/>
    <property type="match status" value="1"/>
</dbReference>
<feature type="transmembrane region" description="Helical" evidence="6">
    <location>
        <begin position="194"/>
        <end position="214"/>
    </location>
</feature>
<dbReference type="OrthoDB" id="6415790at2759"/>
<dbReference type="STRING" id="1263082.A0A068REG7"/>
<evidence type="ECO:0000256" key="2">
    <source>
        <dbReference type="ARBA" id="ARBA00022692"/>
    </source>
</evidence>
<dbReference type="GO" id="GO:0008521">
    <property type="term" value="F:acetyl-CoA transmembrane transporter activity"/>
    <property type="evidence" value="ECO:0007669"/>
    <property type="project" value="InterPro"/>
</dbReference>
<keyword evidence="3 6" id="KW-1133">Transmembrane helix</keyword>
<dbReference type="EMBL" id="CBTN010000001">
    <property type="protein sequence ID" value="CDH48513.1"/>
    <property type="molecule type" value="Genomic_DNA"/>
</dbReference>
<dbReference type="VEuPathDB" id="FungiDB:LCOR_00290.1"/>
<keyword evidence="2 6" id="KW-0812">Transmembrane</keyword>
<evidence type="ECO:0000256" key="1">
    <source>
        <dbReference type="ARBA" id="ARBA00004141"/>
    </source>
</evidence>
<evidence type="ECO:0000313" key="8">
    <source>
        <dbReference type="Proteomes" id="UP000027586"/>
    </source>
</evidence>
<dbReference type="InterPro" id="IPR036259">
    <property type="entry name" value="MFS_trans_sf"/>
</dbReference>
<feature type="transmembrane region" description="Helical" evidence="6">
    <location>
        <begin position="392"/>
        <end position="413"/>
    </location>
</feature>
<feature type="transmembrane region" description="Helical" evidence="6">
    <location>
        <begin position="526"/>
        <end position="546"/>
    </location>
</feature>
<keyword evidence="8" id="KW-1185">Reference proteome</keyword>
<evidence type="ECO:0000256" key="4">
    <source>
        <dbReference type="ARBA" id="ARBA00023136"/>
    </source>
</evidence>
<accession>A0A068REG7</accession>
<feature type="transmembrane region" description="Helical" evidence="6">
    <location>
        <begin position="419"/>
        <end position="443"/>
    </location>
</feature>
<dbReference type="FunFam" id="1.20.1250.20:FF:000289">
    <property type="entry name" value="Acetyl-coenzyme A transporter 1"/>
    <property type="match status" value="1"/>
</dbReference>
<dbReference type="InterPro" id="IPR004752">
    <property type="entry name" value="AmpG_permease/AT-1"/>
</dbReference>
<protein>
    <submittedName>
        <fullName evidence="7">Mfs general substrate transporter</fullName>
    </submittedName>
</protein>
<evidence type="ECO:0000256" key="5">
    <source>
        <dbReference type="SAM" id="MobiDB-lite"/>
    </source>
</evidence>
<name>A0A068REG7_9FUNG</name>
<dbReference type="Proteomes" id="UP000027586">
    <property type="component" value="Unassembled WGS sequence"/>
</dbReference>
<feature type="transmembrane region" description="Helical" evidence="6">
    <location>
        <begin position="162"/>
        <end position="182"/>
    </location>
</feature>
<evidence type="ECO:0000313" key="7">
    <source>
        <dbReference type="EMBL" id="CDH48513.1"/>
    </source>
</evidence>
<dbReference type="InterPro" id="IPR024371">
    <property type="entry name" value="AcetylCoA_trans_1-like"/>
</dbReference>
<dbReference type="PANTHER" id="PTHR12778">
    <property type="entry name" value="SOLUTE CARRIER FAMILY 33 ACETYL-COA TRANSPORTER -RELATED"/>
    <property type="match status" value="1"/>
</dbReference>